<sequence>MRALGLLGVLLALVIVGVLVKKQLGGTAAAPGQPAASQPRQVEQQFKQALDAAMQQPRPIPDDDAR</sequence>
<reference evidence="3" key="1">
    <citation type="journal article" date="2019" name="Int. J. Syst. Evol. Microbiol.">
        <title>The Global Catalogue of Microorganisms (GCM) 10K type strain sequencing project: providing services to taxonomists for standard genome sequencing and annotation.</title>
        <authorList>
            <consortium name="The Broad Institute Genomics Platform"/>
            <consortium name="The Broad Institute Genome Sequencing Center for Infectious Disease"/>
            <person name="Wu L."/>
            <person name="Ma J."/>
        </authorList>
    </citation>
    <scope>NUCLEOTIDE SEQUENCE [LARGE SCALE GENOMIC DNA]</scope>
    <source>
        <strain evidence="3">JCM 17804</strain>
    </source>
</reference>
<name>A0ABP8HGY0_9BURK</name>
<protein>
    <submittedName>
        <fullName evidence="2">Uncharacterized protein</fullName>
    </submittedName>
</protein>
<comment type="caution">
    <text evidence="2">The sequence shown here is derived from an EMBL/GenBank/DDBJ whole genome shotgun (WGS) entry which is preliminary data.</text>
</comment>
<organism evidence="2 3">
    <name type="scientific">Variovorax defluvii</name>
    <dbReference type="NCBI Taxonomy" id="913761"/>
    <lineage>
        <taxon>Bacteria</taxon>
        <taxon>Pseudomonadati</taxon>
        <taxon>Pseudomonadota</taxon>
        <taxon>Betaproteobacteria</taxon>
        <taxon>Burkholderiales</taxon>
        <taxon>Comamonadaceae</taxon>
        <taxon>Variovorax</taxon>
    </lineage>
</organism>
<keyword evidence="3" id="KW-1185">Reference proteome</keyword>
<feature type="compositionally biased region" description="Low complexity" evidence="1">
    <location>
        <begin position="28"/>
        <end position="39"/>
    </location>
</feature>
<gene>
    <name evidence="2" type="ORF">GCM10023165_18360</name>
</gene>
<dbReference type="EMBL" id="BAABGJ010000015">
    <property type="protein sequence ID" value="GAA4339190.1"/>
    <property type="molecule type" value="Genomic_DNA"/>
</dbReference>
<feature type="region of interest" description="Disordered" evidence="1">
    <location>
        <begin position="28"/>
        <end position="66"/>
    </location>
</feature>
<proteinExistence type="predicted"/>
<evidence type="ECO:0000313" key="2">
    <source>
        <dbReference type="EMBL" id="GAA4339190.1"/>
    </source>
</evidence>
<evidence type="ECO:0000256" key="1">
    <source>
        <dbReference type="SAM" id="MobiDB-lite"/>
    </source>
</evidence>
<evidence type="ECO:0000313" key="3">
    <source>
        <dbReference type="Proteomes" id="UP001500975"/>
    </source>
</evidence>
<dbReference type="Proteomes" id="UP001500975">
    <property type="component" value="Unassembled WGS sequence"/>
</dbReference>
<dbReference type="RefSeq" id="WP_345537378.1">
    <property type="nucleotide sequence ID" value="NZ_BAABGJ010000015.1"/>
</dbReference>
<accession>A0ABP8HGY0</accession>